<protein>
    <recommendedName>
        <fullName evidence="13">Importin N-terminal domain-containing protein</fullName>
    </recommendedName>
</protein>
<keyword evidence="6" id="KW-0653">Protein transport</keyword>
<keyword evidence="3" id="KW-0813">Transport</keyword>
<dbReference type="PANTHER" id="PTHR10527">
    <property type="entry name" value="IMPORTIN BETA"/>
    <property type="match status" value="1"/>
</dbReference>
<dbReference type="GO" id="GO:0005737">
    <property type="term" value="C:cytoplasm"/>
    <property type="evidence" value="ECO:0007669"/>
    <property type="project" value="UniProtKB-SubCell"/>
</dbReference>
<dbReference type="InterPro" id="IPR058584">
    <property type="entry name" value="IMB1_TNPO1-like_TPR"/>
</dbReference>
<dbReference type="InterPro" id="IPR040122">
    <property type="entry name" value="Importin_beta"/>
</dbReference>
<dbReference type="GO" id="GO:0006606">
    <property type="term" value="P:protein import into nucleus"/>
    <property type="evidence" value="ECO:0007669"/>
    <property type="project" value="InterPro"/>
</dbReference>
<evidence type="ECO:0000256" key="2">
    <source>
        <dbReference type="ARBA" id="ARBA00004496"/>
    </source>
</evidence>
<gene>
    <name evidence="10" type="ORF">LGLO00237_LOCUS31720</name>
    <name evidence="11" type="ORF">LGLO00237_LOCUS31721</name>
    <name evidence="12" type="ORF">LGLO00237_LOCUS31722</name>
</gene>
<evidence type="ECO:0000256" key="5">
    <source>
        <dbReference type="ARBA" id="ARBA00022737"/>
    </source>
</evidence>
<evidence type="ECO:0000313" key="12">
    <source>
        <dbReference type="EMBL" id="CAE0679937.1"/>
    </source>
</evidence>
<dbReference type="Gene3D" id="1.25.10.10">
    <property type="entry name" value="Leucine-rich Repeat Variant"/>
    <property type="match status" value="1"/>
</dbReference>
<evidence type="ECO:0000256" key="4">
    <source>
        <dbReference type="ARBA" id="ARBA00022490"/>
    </source>
</evidence>
<evidence type="ECO:0000256" key="7">
    <source>
        <dbReference type="ARBA" id="ARBA00023242"/>
    </source>
</evidence>
<dbReference type="Pfam" id="PF25780">
    <property type="entry name" value="TPR_IPO5"/>
    <property type="match status" value="1"/>
</dbReference>
<keyword evidence="7" id="KW-0539">Nucleus</keyword>
<dbReference type="InterPro" id="IPR057672">
    <property type="entry name" value="TPR_IPO4/5"/>
</dbReference>
<accession>A0A6V3T5U6</accession>
<dbReference type="AlphaFoldDB" id="A0A6V3T5U6"/>
<dbReference type="SUPFAM" id="SSF48371">
    <property type="entry name" value="ARM repeat"/>
    <property type="match status" value="2"/>
</dbReference>
<feature type="domain" description="IPO4/5-like TPR repeats" evidence="9">
    <location>
        <begin position="108"/>
        <end position="263"/>
    </location>
</feature>
<comment type="subcellular location">
    <subcellularLocation>
        <location evidence="2">Cytoplasm</location>
    </subcellularLocation>
    <subcellularLocation>
        <location evidence="1">Nucleus</location>
    </subcellularLocation>
</comment>
<evidence type="ECO:0000313" key="11">
    <source>
        <dbReference type="EMBL" id="CAE0679936.1"/>
    </source>
</evidence>
<evidence type="ECO:0000259" key="9">
    <source>
        <dbReference type="Pfam" id="PF25780"/>
    </source>
</evidence>
<evidence type="ECO:0000256" key="3">
    <source>
        <dbReference type="ARBA" id="ARBA00022448"/>
    </source>
</evidence>
<evidence type="ECO:0008006" key="13">
    <source>
        <dbReference type="Google" id="ProtNLM"/>
    </source>
</evidence>
<evidence type="ECO:0000259" key="8">
    <source>
        <dbReference type="Pfam" id="PF25574"/>
    </source>
</evidence>
<dbReference type="EMBL" id="HBIV01045214">
    <property type="protein sequence ID" value="CAE0679936.1"/>
    <property type="molecule type" value="Transcribed_RNA"/>
</dbReference>
<keyword evidence="4" id="KW-0963">Cytoplasm</keyword>
<keyword evidence="5" id="KW-0677">Repeat</keyword>
<dbReference type="Pfam" id="PF25574">
    <property type="entry name" value="TPR_IMB1"/>
    <property type="match status" value="1"/>
</dbReference>
<evidence type="ECO:0000256" key="6">
    <source>
        <dbReference type="ARBA" id="ARBA00022927"/>
    </source>
</evidence>
<dbReference type="InterPro" id="IPR016024">
    <property type="entry name" value="ARM-type_fold"/>
</dbReference>
<organism evidence="10">
    <name type="scientific">Lotharella globosa</name>
    <dbReference type="NCBI Taxonomy" id="91324"/>
    <lineage>
        <taxon>Eukaryota</taxon>
        <taxon>Sar</taxon>
        <taxon>Rhizaria</taxon>
        <taxon>Cercozoa</taxon>
        <taxon>Chlorarachniophyceae</taxon>
        <taxon>Lotharella</taxon>
    </lineage>
</organism>
<feature type="domain" description="Importin subunit beta-1/Transportin-1-like TPR repeats" evidence="8">
    <location>
        <begin position="407"/>
        <end position="571"/>
    </location>
</feature>
<name>A0A6V3T5U6_9EUKA</name>
<evidence type="ECO:0000313" key="10">
    <source>
        <dbReference type="EMBL" id="CAE0679935.1"/>
    </source>
</evidence>
<evidence type="ECO:0000256" key="1">
    <source>
        <dbReference type="ARBA" id="ARBA00004123"/>
    </source>
</evidence>
<dbReference type="EMBL" id="HBIV01045213">
    <property type="protein sequence ID" value="CAE0679935.1"/>
    <property type="molecule type" value="Transcribed_RNA"/>
</dbReference>
<proteinExistence type="predicted"/>
<dbReference type="EMBL" id="HBIV01045215">
    <property type="protein sequence ID" value="CAE0679937.1"/>
    <property type="molecule type" value="Transcribed_RNA"/>
</dbReference>
<sequence length="1067" mass="117513">MSTNKGPSLPLPKNKQELEQVLLAMLDPDNNRRQAAANCLEAFFKVPACVQAMMQQMSDSNEPTARQMAAVLLRKKLSALLWRQNEKHWSTVQETLLRRLVAENVWPVQKAVAALACRVAKLSVPDGRWPQLVPFLTSLIQKPNEKMRTVGMLLFRAMGENLGQTMVQSINVFAQVVSAGLKDPSVRVRAEAFRAMEGVVCYLDTKEQVTTYQKLIPLAVNSAQQIFKKGNVEEANPALELFNHLADSPVPVLEPYLVPLVKFLLEVSVKADNLAIADTAMRFVQSVVEAKPQRIVRAQLVPDVLKVAFSFLVKPDDNPFLVDENTPQKTGVAMIAAMVESIPYKHLYRPCLQTSVKLIKGQSPHQRRAGLAIIAAIAEGFSLLLRECLPQLLDASLGLLRDNHPMVRVAACVCLLQLCDHIQPDIRNHHERLIKAMVQTLDRQGEHPMVRVRMTSALCAFVESLDKEVAQQYVKPLMTKFGQMVNGRDMEMRKMAVGGIQAVAIAAEEKFLPYLNDAMRAMVFFMSQTQDEMLELRAAATDCVGCIAAAVGANAFGPMVARVLTLADQNFKLNFYALNESTFRLYANLANCLGPKFAQILPKVHGYAIKSLESMDGVEIRAPSNDMSAFHREDAFENEDDLLRQMEYSIRSGAVDEKAAAIQAIASFAEFTGSGFLPFMPKTIEICKDCLEYPHEWVRHGVAAVLHELIKSAHKLFPNKGGQMQQGAKAIVGGALPLVLEMMKLEPDKQCCAEAAEAATCAVKNFGMPALQAAGGAFAEVLDILLQEKGPCQAYHGSEEDEKDEADHDEVLIDRVTDLLSAIAKASGPGFEPLFRRVTPHLLKFNQPHRAAPDRVMAIGTLGDIVEEMGPRVKPYLKDLFPVVIKALTDQECGVRRNAAYTVGVFAIHGKEAARPYAKPAITALSRLLELRAEHKGDDGYEACRDNACSAISKLMGQDVSLAREPKVVNLFMTGLPLLNDQEEAKEVYPRMAQLLRQGGEAMKAHHPHALFICARVFMTPDVSEDVKRGLVPIAKTLAAQIGKPGVSSVMNKLTESERATLAKVLG</sequence>
<dbReference type="InterPro" id="IPR011989">
    <property type="entry name" value="ARM-like"/>
</dbReference>
<reference evidence="10" key="1">
    <citation type="submission" date="2021-01" db="EMBL/GenBank/DDBJ databases">
        <authorList>
            <person name="Corre E."/>
            <person name="Pelletier E."/>
            <person name="Niang G."/>
            <person name="Scheremetjew M."/>
            <person name="Finn R."/>
            <person name="Kale V."/>
            <person name="Holt S."/>
            <person name="Cochrane G."/>
            <person name="Meng A."/>
            <person name="Brown T."/>
            <person name="Cohen L."/>
        </authorList>
    </citation>
    <scope>NUCLEOTIDE SEQUENCE</scope>
    <source>
        <strain evidence="10">CCCM811</strain>
    </source>
</reference>